<comment type="subcellular location">
    <subcellularLocation>
        <location evidence="1">Membrane</location>
        <topology evidence="1">Multi-pass membrane protein</topology>
    </subcellularLocation>
</comment>
<evidence type="ECO:0000256" key="6">
    <source>
        <dbReference type="SAM" id="Phobius"/>
    </source>
</evidence>
<evidence type="ECO:0000313" key="9">
    <source>
        <dbReference type="Proteomes" id="UP000772618"/>
    </source>
</evidence>
<feature type="domain" description="EamA" evidence="7">
    <location>
        <begin position="11"/>
        <end position="141"/>
    </location>
</feature>
<dbReference type="Pfam" id="PF00892">
    <property type="entry name" value="EamA"/>
    <property type="match status" value="2"/>
</dbReference>
<feature type="transmembrane region" description="Helical" evidence="6">
    <location>
        <begin position="12"/>
        <end position="29"/>
    </location>
</feature>
<dbReference type="InterPro" id="IPR050638">
    <property type="entry name" value="AA-Vitamin_Transporters"/>
</dbReference>
<feature type="transmembrane region" description="Helical" evidence="6">
    <location>
        <begin position="223"/>
        <end position="242"/>
    </location>
</feature>
<reference evidence="8 9" key="1">
    <citation type="submission" date="2021-05" db="EMBL/GenBank/DDBJ databases">
        <title>A Polyphasic approach of four new species of the genus Ohtaekwangia: Ohtaekwangia histidinii sp. nov., Ohtaekwangia cretensis sp. nov., Ohtaekwangia indiensis sp. nov., Ohtaekwangia reichenbachii sp. nov. from diverse environment.</title>
        <authorList>
            <person name="Octaviana S."/>
        </authorList>
    </citation>
    <scope>NUCLEOTIDE SEQUENCE [LARGE SCALE GENOMIC DNA]</scope>
    <source>
        <strain evidence="8 9">PWU20</strain>
    </source>
</reference>
<dbReference type="EMBL" id="JAHESD010000003">
    <property type="protein sequence ID" value="MBT1701983.1"/>
    <property type="molecule type" value="Genomic_DNA"/>
</dbReference>
<feature type="domain" description="EamA" evidence="7">
    <location>
        <begin position="155"/>
        <end position="291"/>
    </location>
</feature>
<feature type="transmembrane region" description="Helical" evidence="6">
    <location>
        <begin position="70"/>
        <end position="90"/>
    </location>
</feature>
<protein>
    <submittedName>
        <fullName evidence="8">DMT family transporter</fullName>
    </submittedName>
</protein>
<keyword evidence="5 6" id="KW-0472">Membrane</keyword>
<dbReference type="RefSeq" id="WP_254151678.1">
    <property type="nucleotide sequence ID" value="NZ_JAHESD010000003.1"/>
</dbReference>
<evidence type="ECO:0000313" key="8">
    <source>
        <dbReference type="EMBL" id="MBT1701983.1"/>
    </source>
</evidence>
<dbReference type="PANTHER" id="PTHR32322:SF2">
    <property type="entry name" value="EAMA DOMAIN-CONTAINING PROTEIN"/>
    <property type="match status" value="1"/>
</dbReference>
<dbReference type="PANTHER" id="PTHR32322">
    <property type="entry name" value="INNER MEMBRANE TRANSPORTER"/>
    <property type="match status" value="1"/>
</dbReference>
<name>A0ABS5VKL4_9BACT</name>
<accession>A0ABS5VKL4</accession>
<feature type="transmembrane region" description="Helical" evidence="6">
    <location>
        <begin position="182"/>
        <end position="203"/>
    </location>
</feature>
<evidence type="ECO:0000256" key="5">
    <source>
        <dbReference type="ARBA" id="ARBA00023136"/>
    </source>
</evidence>
<comment type="caution">
    <text evidence="8">The sequence shown here is derived from an EMBL/GenBank/DDBJ whole genome shotgun (WGS) entry which is preliminary data.</text>
</comment>
<feature type="transmembrane region" description="Helical" evidence="6">
    <location>
        <begin position="274"/>
        <end position="291"/>
    </location>
</feature>
<sequence>MPETKNGKFSSVFLVVILTLIWGTSFILMKRGLKVYSAGEVGAIRVVSASIFLLPFALTRIKELNKDHYWKLLLSGLLGVFFPAFLFATAQTKMDSAITGILNSLTPIFTMIISAIVFKQVFKKQALVGIIIGLAGSILLIISRTGGQIGGINLYAIFVIIACICYGSNVNFIKFKLPDLKALTITSLSLMLIAPLALIYLFAFTPFTTKLSAHPGAVEALGFLILLGLMSTSIATILFNRLIKISTPLFASSITYLIPIVAVIWGLLDGEQLAMGHFIGMIAIIGGVYIANKK</sequence>
<proteinExistence type="inferred from homology"/>
<comment type="similarity">
    <text evidence="2">Belongs to the EamA transporter family.</text>
</comment>
<feature type="transmembrane region" description="Helical" evidence="6">
    <location>
        <begin position="96"/>
        <end position="118"/>
    </location>
</feature>
<dbReference type="InterPro" id="IPR000620">
    <property type="entry name" value="EamA_dom"/>
</dbReference>
<evidence type="ECO:0000256" key="4">
    <source>
        <dbReference type="ARBA" id="ARBA00022989"/>
    </source>
</evidence>
<evidence type="ECO:0000256" key="2">
    <source>
        <dbReference type="ARBA" id="ARBA00007362"/>
    </source>
</evidence>
<evidence type="ECO:0000259" key="7">
    <source>
        <dbReference type="Pfam" id="PF00892"/>
    </source>
</evidence>
<feature type="transmembrane region" description="Helical" evidence="6">
    <location>
        <begin position="125"/>
        <end position="143"/>
    </location>
</feature>
<dbReference type="InterPro" id="IPR037185">
    <property type="entry name" value="EmrE-like"/>
</dbReference>
<dbReference type="SUPFAM" id="SSF103481">
    <property type="entry name" value="Multidrug resistance efflux transporter EmrE"/>
    <property type="match status" value="2"/>
</dbReference>
<dbReference type="Proteomes" id="UP000772618">
    <property type="component" value="Unassembled WGS sequence"/>
</dbReference>
<gene>
    <name evidence="8" type="ORF">KK060_01755</name>
</gene>
<keyword evidence="4 6" id="KW-1133">Transmembrane helix</keyword>
<keyword evidence="3 6" id="KW-0812">Transmembrane</keyword>
<organism evidence="8 9">
    <name type="scientific">Chryseosolibacter indicus</name>
    <dbReference type="NCBI Taxonomy" id="2782351"/>
    <lineage>
        <taxon>Bacteria</taxon>
        <taxon>Pseudomonadati</taxon>
        <taxon>Bacteroidota</taxon>
        <taxon>Cytophagia</taxon>
        <taxon>Cytophagales</taxon>
        <taxon>Chryseotaleaceae</taxon>
        <taxon>Chryseosolibacter</taxon>
    </lineage>
</organism>
<evidence type="ECO:0000256" key="3">
    <source>
        <dbReference type="ARBA" id="ARBA00022692"/>
    </source>
</evidence>
<feature type="transmembrane region" description="Helical" evidence="6">
    <location>
        <begin position="149"/>
        <end position="170"/>
    </location>
</feature>
<keyword evidence="9" id="KW-1185">Reference proteome</keyword>
<feature type="transmembrane region" description="Helical" evidence="6">
    <location>
        <begin position="249"/>
        <end position="268"/>
    </location>
</feature>
<feature type="transmembrane region" description="Helical" evidence="6">
    <location>
        <begin position="35"/>
        <end position="58"/>
    </location>
</feature>
<evidence type="ECO:0000256" key="1">
    <source>
        <dbReference type="ARBA" id="ARBA00004141"/>
    </source>
</evidence>